<dbReference type="EMBL" id="WKJL01000001">
    <property type="protein sequence ID" value="MRW82850.1"/>
    <property type="molecule type" value="Genomic_DNA"/>
</dbReference>
<keyword evidence="5" id="KW-0175">Coiled coil</keyword>
<feature type="domain" description="Methyl-accepting transducer" evidence="7">
    <location>
        <begin position="269"/>
        <end position="498"/>
    </location>
</feature>
<evidence type="ECO:0000256" key="1">
    <source>
        <dbReference type="ARBA" id="ARBA00004370"/>
    </source>
</evidence>
<dbReference type="InterPro" id="IPR003660">
    <property type="entry name" value="HAMP_dom"/>
</dbReference>
<dbReference type="PANTHER" id="PTHR43531">
    <property type="entry name" value="PROTEIN ICFG"/>
    <property type="match status" value="1"/>
</dbReference>
<keyword evidence="4" id="KW-0807">Transducer</keyword>
<dbReference type="PROSITE" id="PS50885">
    <property type="entry name" value="HAMP"/>
    <property type="match status" value="1"/>
</dbReference>
<evidence type="ECO:0000256" key="4">
    <source>
        <dbReference type="PROSITE-ProRule" id="PRU00284"/>
    </source>
</evidence>
<dbReference type="GO" id="GO:0005886">
    <property type="term" value="C:plasma membrane"/>
    <property type="evidence" value="ECO:0007669"/>
    <property type="project" value="TreeGrafter"/>
</dbReference>
<dbReference type="InterPro" id="IPR004089">
    <property type="entry name" value="MCPsignal_dom"/>
</dbReference>
<dbReference type="CDD" id="cd19411">
    <property type="entry name" value="MCP2201-like_sensor"/>
    <property type="match status" value="1"/>
</dbReference>
<dbReference type="Gene3D" id="1.10.287.950">
    <property type="entry name" value="Methyl-accepting chemotaxis protein"/>
    <property type="match status" value="1"/>
</dbReference>
<dbReference type="FunFam" id="1.10.287.950:FF:000001">
    <property type="entry name" value="Methyl-accepting chemotaxis sensory transducer"/>
    <property type="match status" value="1"/>
</dbReference>
<feature type="transmembrane region" description="Helical" evidence="6">
    <location>
        <begin position="12"/>
        <end position="31"/>
    </location>
</feature>
<dbReference type="SMART" id="SM00283">
    <property type="entry name" value="MA"/>
    <property type="match status" value="1"/>
</dbReference>
<feature type="coiled-coil region" evidence="5">
    <location>
        <begin position="469"/>
        <end position="507"/>
    </location>
</feature>
<accession>A0A844D5R8</accession>
<keyword evidence="10" id="KW-1185">Reference proteome</keyword>
<dbReference type="GO" id="GO:0007165">
    <property type="term" value="P:signal transduction"/>
    <property type="evidence" value="ECO:0007669"/>
    <property type="project" value="UniProtKB-KW"/>
</dbReference>
<keyword evidence="6" id="KW-0472">Membrane</keyword>
<comment type="similarity">
    <text evidence="3">Belongs to the methyl-accepting chemotaxis (MCP) protein family.</text>
</comment>
<keyword evidence="2" id="KW-0488">Methylation</keyword>
<dbReference type="InterPro" id="IPR024478">
    <property type="entry name" value="HlyB_4HB_MCP"/>
</dbReference>
<feature type="coiled-coil region" evidence="5">
    <location>
        <begin position="152"/>
        <end position="179"/>
    </location>
</feature>
<evidence type="ECO:0000313" key="9">
    <source>
        <dbReference type="EMBL" id="MRW82850.1"/>
    </source>
</evidence>
<evidence type="ECO:0000313" key="10">
    <source>
        <dbReference type="Proteomes" id="UP000439986"/>
    </source>
</evidence>
<dbReference type="SMART" id="SM00304">
    <property type="entry name" value="HAMP"/>
    <property type="match status" value="1"/>
</dbReference>
<dbReference type="GO" id="GO:0006935">
    <property type="term" value="P:chemotaxis"/>
    <property type="evidence" value="ECO:0007669"/>
    <property type="project" value="InterPro"/>
</dbReference>
<comment type="caution">
    <text evidence="9">The sequence shown here is derived from an EMBL/GenBank/DDBJ whole genome shotgun (WGS) entry which is preliminary data.</text>
</comment>
<dbReference type="AlphaFoldDB" id="A0A844D5R8"/>
<reference evidence="9 10" key="1">
    <citation type="submission" date="2019-11" db="EMBL/GenBank/DDBJ databases">
        <title>Novel species isolated from a subtropical stream in China.</title>
        <authorList>
            <person name="Lu H."/>
        </authorList>
    </citation>
    <scope>NUCLEOTIDE SEQUENCE [LARGE SCALE GENOMIC DNA]</scope>
    <source>
        <strain evidence="9 10">FT26W</strain>
    </source>
</reference>
<dbReference type="PRINTS" id="PR00260">
    <property type="entry name" value="CHEMTRNSDUCR"/>
</dbReference>
<sequence>MNFANLKIGARLGLAFGLVVVLLLLVVAVAMERMEMAEQRMRNMLDDRYYKIELATTVKYNVAVIHKHMRNAAIVAGPEAVQRETAAMNALRAANKDLLDKFDKVINVPQARELFTSIMAARGRDLENQRLLLKLVAEQQPEQARTLLAGDIAASEKHYAELLNQMTNLQLERMNDEARLTRASFAQARYVMLGIAALTVMLTLLIAWRASRSITVPLTEAVGMARRVAEGDLSARIEVKSANETGQLMRALQEMTDSLTRIVSQVRSGTDTMVTASVQIATGNLDLSARTERQASALEETASSMEELTSTVQQNSHNAQQSIQLAQSAAEVAVKGKRVVGQVVETMGGIDASSRKIVDIISVIDGIAFQTNILALNAAVEAARAGEQGRGFAVVASEVRQLAQRSAAAAREIKELIGNSVQQVANGAQLVAQAGSTMDEVVESVQRVASILGDIGHASTEQTHGIAQINEAIIQMDDVTQQNAALVEEAAAAAQSMREQADSLSQAVGVFRLGERSRITQALTLRSVS</sequence>
<dbReference type="CDD" id="cd06225">
    <property type="entry name" value="HAMP"/>
    <property type="match status" value="1"/>
</dbReference>
<dbReference type="SUPFAM" id="SSF58104">
    <property type="entry name" value="Methyl-accepting chemotaxis protein (MCP) signaling domain"/>
    <property type="match status" value="1"/>
</dbReference>
<dbReference type="GO" id="GO:0004888">
    <property type="term" value="F:transmembrane signaling receptor activity"/>
    <property type="evidence" value="ECO:0007669"/>
    <property type="project" value="InterPro"/>
</dbReference>
<evidence type="ECO:0000256" key="2">
    <source>
        <dbReference type="ARBA" id="ARBA00022481"/>
    </source>
</evidence>
<dbReference type="RefSeq" id="WP_154355889.1">
    <property type="nucleotide sequence ID" value="NZ_WKJL01000001.1"/>
</dbReference>
<dbReference type="InterPro" id="IPR047347">
    <property type="entry name" value="YvaQ-like_sensor"/>
</dbReference>
<organism evidence="9 10">
    <name type="scientific">Duganella aquatilis</name>
    <dbReference type="NCBI Taxonomy" id="2666082"/>
    <lineage>
        <taxon>Bacteria</taxon>
        <taxon>Pseudomonadati</taxon>
        <taxon>Pseudomonadota</taxon>
        <taxon>Betaproteobacteria</taxon>
        <taxon>Burkholderiales</taxon>
        <taxon>Oxalobacteraceae</taxon>
        <taxon>Telluria group</taxon>
        <taxon>Duganella</taxon>
    </lineage>
</organism>
<dbReference type="Pfam" id="PF00015">
    <property type="entry name" value="MCPsignal"/>
    <property type="match status" value="1"/>
</dbReference>
<evidence type="ECO:0000256" key="6">
    <source>
        <dbReference type="SAM" id="Phobius"/>
    </source>
</evidence>
<evidence type="ECO:0000259" key="7">
    <source>
        <dbReference type="PROSITE" id="PS50111"/>
    </source>
</evidence>
<keyword evidence="6" id="KW-1133">Transmembrane helix</keyword>
<proteinExistence type="inferred from homology"/>
<dbReference type="InterPro" id="IPR051310">
    <property type="entry name" value="MCP_chemotaxis"/>
</dbReference>
<dbReference type="InterPro" id="IPR004090">
    <property type="entry name" value="Chemotax_Me-accpt_rcpt"/>
</dbReference>
<dbReference type="PROSITE" id="PS50111">
    <property type="entry name" value="CHEMOTAXIS_TRANSDUC_2"/>
    <property type="match status" value="1"/>
</dbReference>
<evidence type="ECO:0000256" key="5">
    <source>
        <dbReference type="SAM" id="Coils"/>
    </source>
</evidence>
<comment type="subcellular location">
    <subcellularLocation>
        <location evidence="1">Membrane</location>
    </subcellularLocation>
</comment>
<dbReference type="PANTHER" id="PTHR43531:SF14">
    <property type="entry name" value="METHYL-ACCEPTING CHEMOTAXIS PROTEIN I-RELATED"/>
    <property type="match status" value="1"/>
</dbReference>
<feature type="transmembrane region" description="Helical" evidence="6">
    <location>
        <begin position="190"/>
        <end position="208"/>
    </location>
</feature>
<feature type="domain" description="HAMP" evidence="8">
    <location>
        <begin position="212"/>
        <end position="264"/>
    </location>
</feature>
<name>A0A844D5R8_9BURK</name>
<dbReference type="Proteomes" id="UP000439986">
    <property type="component" value="Unassembled WGS sequence"/>
</dbReference>
<gene>
    <name evidence="9" type="ORF">GJ698_01935</name>
</gene>
<dbReference type="Pfam" id="PF00672">
    <property type="entry name" value="HAMP"/>
    <property type="match status" value="1"/>
</dbReference>
<dbReference type="Gene3D" id="6.10.340.10">
    <property type="match status" value="1"/>
</dbReference>
<keyword evidence="6" id="KW-0812">Transmembrane</keyword>
<protein>
    <submittedName>
        <fullName evidence="9">HAMP domain-containing protein</fullName>
    </submittedName>
</protein>
<dbReference type="Pfam" id="PF12729">
    <property type="entry name" value="4HB_MCP_1"/>
    <property type="match status" value="1"/>
</dbReference>
<evidence type="ECO:0000256" key="3">
    <source>
        <dbReference type="ARBA" id="ARBA00029447"/>
    </source>
</evidence>
<dbReference type="CDD" id="cd11386">
    <property type="entry name" value="MCP_signal"/>
    <property type="match status" value="1"/>
</dbReference>
<evidence type="ECO:0000259" key="8">
    <source>
        <dbReference type="PROSITE" id="PS50885"/>
    </source>
</evidence>